<dbReference type="PANTHER" id="PTHR46211:SF1">
    <property type="entry name" value="GLYCEROPHOSPHODIESTER PHOSPHODIESTERASE, CYTOPLASMIC"/>
    <property type="match status" value="1"/>
</dbReference>
<evidence type="ECO:0000313" key="2">
    <source>
        <dbReference type="EMBL" id="CAG7641013.1"/>
    </source>
</evidence>
<protein>
    <submittedName>
        <fullName evidence="2">Glycerophosphodiester phosphodiesterase</fullName>
        <ecNumber evidence="2">3.1.4.46</ecNumber>
    </submittedName>
</protein>
<dbReference type="PROSITE" id="PS51704">
    <property type="entry name" value="GP_PDE"/>
    <property type="match status" value="1"/>
</dbReference>
<dbReference type="CDD" id="cd08563">
    <property type="entry name" value="GDPD_TtGDE_like"/>
    <property type="match status" value="1"/>
</dbReference>
<evidence type="ECO:0000259" key="1">
    <source>
        <dbReference type="PROSITE" id="PS51704"/>
    </source>
</evidence>
<dbReference type="GO" id="GO:0006629">
    <property type="term" value="P:lipid metabolic process"/>
    <property type="evidence" value="ECO:0007669"/>
    <property type="project" value="InterPro"/>
</dbReference>
<feature type="domain" description="GP-PDE" evidence="1">
    <location>
        <begin position="10"/>
        <end position="245"/>
    </location>
</feature>
<comment type="caution">
    <text evidence="2">The sequence shown here is derived from an EMBL/GenBank/DDBJ whole genome shotgun (WGS) entry which is preliminary data.</text>
</comment>
<accession>A0A916K5G8</accession>
<keyword evidence="3" id="KW-1185">Reference proteome</keyword>
<dbReference type="GO" id="GO:0008889">
    <property type="term" value="F:glycerophosphodiester phosphodiesterase activity"/>
    <property type="evidence" value="ECO:0007669"/>
    <property type="project" value="UniProtKB-EC"/>
</dbReference>
<dbReference type="EC" id="3.1.4.46" evidence="2"/>
<dbReference type="EMBL" id="CAJVAS010000021">
    <property type="protein sequence ID" value="CAG7641013.1"/>
    <property type="molecule type" value="Genomic_DNA"/>
</dbReference>
<reference evidence="2" key="1">
    <citation type="submission" date="2021-06" db="EMBL/GenBank/DDBJ databases">
        <authorList>
            <person name="Criscuolo A."/>
        </authorList>
    </citation>
    <scope>NUCLEOTIDE SEQUENCE</scope>
    <source>
        <strain evidence="2">CIP111600</strain>
    </source>
</reference>
<sequence>MIFTMATNQPLVIAHRGAKGEAPENTLAAFRLGLEQGCDAIELDIHLSKDGEIIVIHDATMDRTSDMTGTVNKLTLAEIKQADAGKWFDEKYAGEKVPTLEEVFDLVPEHIMINVEIKGSYNRKLELALADLMKRKNRVHNVVISSFDHKCLVFMKLLLPDVRIGLLYDCNIGRHSALAATTGVPVFSLHPNAKRIDKEDVRDAVEQGLQVYAYTINDAAKMEQAIDAGISGIITDFPGRLREILKKGSVE</sequence>
<dbReference type="AlphaFoldDB" id="A0A916K5G8"/>
<name>A0A916K5G8_9BACL</name>
<gene>
    <name evidence="2" type="primary">glpQ_6</name>
    <name evidence="2" type="ORF">PAESOLCIP111_04197</name>
</gene>
<evidence type="ECO:0000313" key="3">
    <source>
        <dbReference type="Proteomes" id="UP000693672"/>
    </source>
</evidence>
<dbReference type="InterPro" id="IPR030395">
    <property type="entry name" value="GP_PDE_dom"/>
</dbReference>
<keyword evidence="2" id="KW-0378">Hydrolase</keyword>
<proteinExistence type="predicted"/>
<dbReference type="PROSITE" id="PS50007">
    <property type="entry name" value="PIPLC_X_DOMAIN"/>
    <property type="match status" value="1"/>
</dbReference>
<dbReference type="PANTHER" id="PTHR46211">
    <property type="entry name" value="GLYCEROPHOSPHORYL DIESTER PHOSPHODIESTERASE"/>
    <property type="match status" value="1"/>
</dbReference>
<dbReference type="Proteomes" id="UP000693672">
    <property type="component" value="Unassembled WGS sequence"/>
</dbReference>
<dbReference type="Pfam" id="PF03009">
    <property type="entry name" value="GDPD"/>
    <property type="match status" value="1"/>
</dbReference>
<organism evidence="2 3">
    <name type="scientific">Paenibacillus solanacearum</name>
    <dbReference type="NCBI Taxonomy" id="2048548"/>
    <lineage>
        <taxon>Bacteria</taxon>
        <taxon>Bacillati</taxon>
        <taxon>Bacillota</taxon>
        <taxon>Bacilli</taxon>
        <taxon>Bacillales</taxon>
        <taxon>Paenibacillaceae</taxon>
        <taxon>Paenibacillus</taxon>
    </lineage>
</organism>